<dbReference type="PANTHER" id="PTHR34477:SF5">
    <property type="entry name" value="BSL5627 PROTEIN"/>
    <property type="match status" value="1"/>
</dbReference>
<dbReference type="KEGG" id="siw:GH266_22010"/>
<protein>
    <submittedName>
        <fullName evidence="3">GIY-YIG nuclease family protein</fullName>
    </submittedName>
</protein>
<dbReference type="InterPro" id="IPR000305">
    <property type="entry name" value="GIY-YIG_endonuc"/>
</dbReference>
<dbReference type="InterPro" id="IPR035901">
    <property type="entry name" value="GIY-YIG_endonuc_sf"/>
</dbReference>
<comment type="similarity">
    <text evidence="1">Belongs to the UPF0213 family.</text>
</comment>
<proteinExistence type="inferred from homology"/>
<dbReference type="SMART" id="SM00465">
    <property type="entry name" value="GIYc"/>
    <property type="match status" value="1"/>
</dbReference>
<dbReference type="EMBL" id="CP046908">
    <property type="protein sequence ID" value="QGZ36935.1"/>
    <property type="molecule type" value="Genomic_DNA"/>
</dbReference>
<evidence type="ECO:0000256" key="1">
    <source>
        <dbReference type="ARBA" id="ARBA00007435"/>
    </source>
</evidence>
<dbReference type="SUPFAM" id="SSF82771">
    <property type="entry name" value="GIY-YIG endonuclease"/>
    <property type="match status" value="1"/>
</dbReference>
<dbReference type="Pfam" id="PF01541">
    <property type="entry name" value="GIY-YIG"/>
    <property type="match status" value="1"/>
</dbReference>
<dbReference type="RefSeq" id="WP_158195753.1">
    <property type="nucleotide sequence ID" value="NZ_CP046908.1"/>
</dbReference>
<dbReference type="Gene3D" id="3.40.1440.10">
    <property type="entry name" value="GIY-YIG endonuclease"/>
    <property type="match status" value="1"/>
</dbReference>
<evidence type="ECO:0000259" key="2">
    <source>
        <dbReference type="PROSITE" id="PS50164"/>
    </source>
</evidence>
<organism evidence="3 4">
    <name type="scientific">Stappia indica</name>
    <dbReference type="NCBI Taxonomy" id="538381"/>
    <lineage>
        <taxon>Bacteria</taxon>
        <taxon>Pseudomonadati</taxon>
        <taxon>Pseudomonadota</taxon>
        <taxon>Alphaproteobacteria</taxon>
        <taxon>Hyphomicrobiales</taxon>
        <taxon>Stappiaceae</taxon>
        <taxon>Stappia</taxon>
    </lineage>
</organism>
<dbReference type="OrthoDB" id="287318at2"/>
<gene>
    <name evidence="3" type="ORF">GH266_22010</name>
</gene>
<dbReference type="Proteomes" id="UP000435648">
    <property type="component" value="Chromosome"/>
</dbReference>
<name>A0A857CDL2_9HYPH</name>
<dbReference type="CDD" id="cd10448">
    <property type="entry name" value="GIY-YIG_unchar_3"/>
    <property type="match status" value="1"/>
</dbReference>
<dbReference type="PROSITE" id="PS50164">
    <property type="entry name" value="GIY_YIG"/>
    <property type="match status" value="1"/>
</dbReference>
<feature type="domain" description="GIY-YIG" evidence="2">
    <location>
        <begin position="4"/>
        <end position="80"/>
    </location>
</feature>
<evidence type="ECO:0000313" key="3">
    <source>
        <dbReference type="EMBL" id="QGZ36935.1"/>
    </source>
</evidence>
<dbReference type="PANTHER" id="PTHR34477">
    <property type="entry name" value="UPF0213 PROTEIN YHBQ"/>
    <property type="match status" value="1"/>
</dbReference>
<sequence length="97" mass="11562">MRDHNYYVYILASGVGGTLYTGVTNDVARRVSEHRDKVARSFTGRHGVTHLVYFEHHTDVEAAIRREKQIKRWKRAWKIRHIEEHNPDWRDLFHGLP</sequence>
<reference evidence="3 4" key="1">
    <citation type="submission" date="2019-12" db="EMBL/GenBank/DDBJ databases">
        <title>The genome of Stappia indica PHM037.</title>
        <authorList>
            <person name="Kacar D."/>
            <person name="Galan B."/>
            <person name="Canedo L."/>
            <person name="Rodriguez P."/>
            <person name="de la Calle F."/>
            <person name="Garcia J.L."/>
        </authorList>
    </citation>
    <scope>NUCLEOTIDE SEQUENCE [LARGE SCALE GENOMIC DNA]</scope>
    <source>
        <strain evidence="3 4">PHM037</strain>
    </source>
</reference>
<dbReference type="InterPro" id="IPR050190">
    <property type="entry name" value="UPF0213_domain"/>
</dbReference>
<evidence type="ECO:0000313" key="4">
    <source>
        <dbReference type="Proteomes" id="UP000435648"/>
    </source>
</evidence>
<accession>A0A857CDL2</accession>
<dbReference type="AlphaFoldDB" id="A0A857CDL2"/>